<evidence type="ECO:0000256" key="6">
    <source>
        <dbReference type="ARBA" id="ARBA00023163"/>
    </source>
</evidence>
<evidence type="ECO:0000313" key="10">
    <source>
        <dbReference type="EMBL" id="KAF2162920.1"/>
    </source>
</evidence>
<keyword evidence="4" id="KW-0805">Transcription regulation</keyword>
<dbReference type="Proteomes" id="UP000799537">
    <property type="component" value="Unassembled WGS sequence"/>
</dbReference>
<feature type="domain" description="Zn(2)-C6 fungal-type" evidence="9">
    <location>
        <begin position="14"/>
        <end position="42"/>
    </location>
</feature>
<evidence type="ECO:0000256" key="2">
    <source>
        <dbReference type="ARBA" id="ARBA00022723"/>
    </source>
</evidence>
<evidence type="ECO:0000256" key="7">
    <source>
        <dbReference type="ARBA" id="ARBA00023242"/>
    </source>
</evidence>
<dbReference type="GO" id="GO:0008270">
    <property type="term" value="F:zinc ion binding"/>
    <property type="evidence" value="ECO:0007669"/>
    <property type="project" value="InterPro"/>
</dbReference>
<keyword evidence="11" id="KW-1185">Reference proteome</keyword>
<dbReference type="GO" id="GO:0043565">
    <property type="term" value="F:sequence-specific DNA binding"/>
    <property type="evidence" value="ECO:0007669"/>
    <property type="project" value="TreeGrafter"/>
</dbReference>
<evidence type="ECO:0000256" key="3">
    <source>
        <dbReference type="ARBA" id="ARBA00022833"/>
    </source>
</evidence>
<reference evidence="10" key="1">
    <citation type="journal article" date="2020" name="Stud. Mycol.">
        <title>101 Dothideomycetes genomes: a test case for predicting lifestyles and emergence of pathogens.</title>
        <authorList>
            <person name="Haridas S."/>
            <person name="Albert R."/>
            <person name="Binder M."/>
            <person name="Bloem J."/>
            <person name="Labutti K."/>
            <person name="Salamov A."/>
            <person name="Andreopoulos B."/>
            <person name="Baker S."/>
            <person name="Barry K."/>
            <person name="Bills G."/>
            <person name="Bluhm B."/>
            <person name="Cannon C."/>
            <person name="Castanera R."/>
            <person name="Culley D."/>
            <person name="Daum C."/>
            <person name="Ezra D."/>
            <person name="Gonzalez J."/>
            <person name="Henrissat B."/>
            <person name="Kuo A."/>
            <person name="Liang C."/>
            <person name="Lipzen A."/>
            <person name="Lutzoni F."/>
            <person name="Magnuson J."/>
            <person name="Mondo S."/>
            <person name="Nolan M."/>
            <person name="Ohm R."/>
            <person name="Pangilinan J."/>
            <person name="Park H.-J."/>
            <person name="Ramirez L."/>
            <person name="Alfaro M."/>
            <person name="Sun H."/>
            <person name="Tritt A."/>
            <person name="Yoshinaga Y."/>
            <person name="Zwiers L.-H."/>
            <person name="Turgeon B."/>
            <person name="Goodwin S."/>
            <person name="Spatafora J."/>
            <person name="Crous P."/>
            <person name="Grigoriev I."/>
        </authorList>
    </citation>
    <scope>NUCLEOTIDE SEQUENCE</scope>
    <source>
        <strain evidence="10">ATCC 36951</strain>
    </source>
</reference>
<dbReference type="GO" id="GO:0005634">
    <property type="term" value="C:nucleus"/>
    <property type="evidence" value="ECO:0007669"/>
    <property type="project" value="UniProtKB-SubCell"/>
</dbReference>
<dbReference type="SMART" id="SM00066">
    <property type="entry name" value="GAL4"/>
    <property type="match status" value="1"/>
</dbReference>
<feature type="compositionally biased region" description="Polar residues" evidence="8">
    <location>
        <begin position="93"/>
        <end position="121"/>
    </location>
</feature>
<dbReference type="GO" id="GO:0006351">
    <property type="term" value="P:DNA-templated transcription"/>
    <property type="evidence" value="ECO:0007669"/>
    <property type="project" value="InterPro"/>
</dbReference>
<feature type="region of interest" description="Disordered" evidence="8">
    <location>
        <begin position="81"/>
        <end position="121"/>
    </location>
</feature>
<dbReference type="PROSITE" id="PS50048">
    <property type="entry name" value="ZN2_CY6_FUNGAL_2"/>
    <property type="match status" value="1"/>
</dbReference>
<comment type="subcellular location">
    <subcellularLocation>
        <location evidence="1">Nucleus</location>
    </subcellularLocation>
</comment>
<dbReference type="InterPro" id="IPR052202">
    <property type="entry name" value="Yeast_MetPath_Reg"/>
</dbReference>
<protein>
    <recommendedName>
        <fullName evidence="9">Zn(2)-C6 fungal-type domain-containing protein</fullName>
    </recommendedName>
</protein>
<dbReference type="GO" id="GO:0045944">
    <property type="term" value="P:positive regulation of transcription by RNA polymerase II"/>
    <property type="evidence" value="ECO:0007669"/>
    <property type="project" value="TreeGrafter"/>
</dbReference>
<dbReference type="GO" id="GO:0000981">
    <property type="term" value="F:DNA-binding transcription factor activity, RNA polymerase II-specific"/>
    <property type="evidence" value="ECO:0007669"/>
    <property type="project" value="InterPro"/>
</dbReference>
<evidence type="ECO:0000256" key="5">
    <source>
        <dbReference type="ARBA" id="ARBA00023125"/>
    </source>
</evidence>
<dbReference type="GeneID" id="54567052"/>
<dbReference type="PROSITE" id="PS00463">
    <property type="entry name" value="ZN2_CY6_FUNGAL_1"/>
    <property type="match status" value="1"/>
</dbReference>
<dbReference type="Gene3D" id="4.10.240.10">
    <property type="entry name" value="Zn(2)-C6 fungal-type DNA-binding domain"/>
    <property type="match status" value="1"/>
</dbReference>
<dbReference type="AlphaFoldDB" id="A0A6A6C9I1"/>
<gene>
    <name evidence="10" type="ORF">M409DRAFT_57968</name>
</gene>
<organism evidence="10 11">
    <name type="scientific">Zasmidium cellare ATCC 36951</name>
    <dbReference type="NCBI Taxonomy" id="1080233"/>
    <lineage>
        <taxon>Eukaryota</taxon>
        <taxon>Fungi</taxon>
        <taxon>Dikarya</taxon>
        <taxon>Ascomycota</taxon>
        <taxon>Pezizomycotina</taxon>
        <taxon>Dothideomycetes</taxon>
        <taxon>Dothideomycetidae</taxon>
        <taxon>Mycosphaerellales</taxon>
        <taxon>Mycosphaerellaceae</taxon>
        <taxon>Zasmidium</taxon>
    </lineage>
</organism>
<dbReference type="CDD" id="cd00067">
    <property type="entry name" value="GAL4"/>
    <property type="match status" value="1"/>
</dbReference>
<keyword evidence="2" id="KW-0479">Metal-binding</keyword>
<keyword evidence="7" id="KW-0539">Nucleus</keyword>
<dbReference type="InterPro" id="IPR001138">
    <property type="entry name" value="Zn2Cys6_DnaBD"/>
</dbReference>
<evidence type="ECO:0000256" key="4">
    <source>
        <dbReference type="ARBA" id="ARBA00023015"/>
    </source>
</evidence>
<proteinExistence type="predicted"/>
<dbReference type="EMBL" id="ML993611">
    <property type="protein sequence ID" value="KAF2162920.1"/>
    <property type="molecule type" value="Genomic_DNA"/>
</dbReference>
<evidence type="ECO:0000259" key="9">
    <source>
        <dbReference type="PROSITE" id="PS50048"/>
    </source>
</evidence>
<evidence type="ECO:0000256" key="8">
    <source>
        <dbReference type="SAM" id="MobiDB-lite"/>
    </source>
</evidence>
<dbReference type="InterPro" id="IPR007219">
    <property type="entry name" value="XnlR_reg_dom"/>
</dbReference>
<dbReference type="SUPFAM" id="SSF57701">
    <property type="entry name" value="Zn2/Cys6 DNA-binding domain"/>
    <property type="match status" value="1"/>
</dbReference>
<name>A0A6A6C9I1_ZASCE</name>
<dbReference type="OrthoDB" id="3650543at2759"/>
<dbReference type="RefSeq" id="XP_033663809.1">
    <property type="nucleotide sequence ID" value="XM_033813780.1"/>
</dbReference>
<dbReference type="Pfam" id="PF00172">
    <property type="entry name" value="Zn_clus"/>
    <property type="match status" value="1"/>
</dbReference>
<evidence type="ECO:0000256" key="1">
    <source>
        <dbReference type="ARBA" id="ARBA00004123"/>
    </source>
</evidence>
<sequence>MDAASPGNAARRQACERCWRRKQKCDKEVPVCSNCREAGTACGPRTAAVVMSGGDSSGLIAVGDGYIQTLKRRIRHLEDLNQRKRARVAEPNASHTPETSSTTPAALTGQTAGEQQTPMSSVSVRDALKDFGHFALNVQDSNRVTYSNAFTMFYFVELAMLTANSQTPGTGLSLGSTQYHDQLVQSLDLRRDETSALISQYAKSVLVLYPYISEQELLQYHDIVLQFQSRGTNAMTCDTSHCFFIVYMALATVCSNSSKRPVFDFLASKLWVHASALGKDISSNHSVQCMISLALCVVHGQGHHYATEIVGMAMTRAIASGFHRLRSCSPEETGQEEIQEKRRAFWIIYVLDRLLAYTMGRPCGIEDQDISTQIPTLPSHSEDVCSSRDYYLVQLVEHARVLSVLKRNARRPRMYFTSLYQSWVESTLLQLRSTGDERAREVFLRLKCRLLVAIHNTTKDSTTLIAETTLLDEEDIDDTLTSCVEWLRCLETRYDSDGIVRCLTDQYEIASIGIMCSDIQHGLPAELAPSFASTCSNVKMLSVSLLSYLSATYPAAAQMRKALSALDADDHSRLLELLQQDQWTALVPRMIREAIARRISIT</sequence>
<keyword evidence="5" id="KW-0238">DNA-binding</keyword>
<evidence type="ECO:0000313" key="11">
    <source>
        <dbReference type="Proteomes" id="UP000799537"/>
    </source>
</evidence>
<dbReference type="PANTHER" id="PTHR47782:SF14">
    <property type="entry name" value="ZN(II)2CYS6 TRANSCRIPTION FACTOR (EUROFUNG)"/>
    <property type="match status" value="1"/>
</dbReference>
<keyword evidence="6" id="KW-0804">Transcription</keyword>
<accession>A0A6A6C9I1</accession>
<dbReference type="SMART" id="SM00906">
    <property type="entry name" value="Fungal_trans"/>
    <property type="match status" value="1"/>
</dbReference>
<dbReference type="PANTHER" id="PTHR47782">
    <property type="entry name" value="ZN(II)2CYS6 TRANSCRIPTION FACTOR (EUROFUNG)-RELATED"/>
    <property type="match status" value="1"/>
</dbReference>
<dbReference type="InterPro" id="IPR036864">
    <property type="entry name" value="Zn2-C6_fun-type_DNA-bd_sf"/>
</dbReference>
<dbReference type="Pfam" id="PF04082">
    <property type="entry name" value="Fungal_trans"/>
    <property type="match status" value="1"/>
</dbReference>
<keyword evidence="3" id="KW-0862">Zinc</keyword>
<dbReference type="CDD" id="cd12148">
    <property type="entry name" value="fungal_TF_MHR"/>
    <property type="match status" value="1"/>
</dbReference>